<dbReference type="InterPro" id="IPR003660">
    <property type="entry name" value="HAMP_dom"/>
</dbReference>
<feature type="domain" description="HAMP" evidence="7">
    <location>
        <begin position="317"/>
        <end position="369"/>
    </location>
</feature>
<dbReference type="Gene3D" id="3.30.565.10">
    <property type="entry name" value="Histidine kinase-like ATPase, C-terminal domain"/>
    <property type="match status" value="1"/>
</dbReference>
<keyword evidence="6" id="KW-0812">Transmembrane</keyword>
<evidence type="ECO:0000256" key="3">
    <source>
        <dbReference type="ARBA" id="ARBA00022679"/>
    </source>
</evidence>
<dbReference type="PROSITE" id="PS50885">
    <property type="entry name" value="HAMP"/>
    <property type="match status" value="1"/>
</dbReference>
<accession>A0A3N1XYT1</accession>
<dbReference type="InterPro" id="IPR010559">
    <property type="entry name" value="Sig_transdc_His_kin_internal"/>
</dbReference>
<dbReference type="EMBL" id="RJVG01000001">
    <property type="protein sequence ID" value="ROR31448.1"/>
    <property type="molecule type" value="Genomic_DNA"/>
</dbReference>
<dbReference type="PANTHER" id="PTHR34220:SF7">
    <property type="entry name" value="SENSOR HISTIDINE KINASE YPDA"/>
    <property type="match status" value="1"/>
</dbReference>
<organism evidence="8 9">
    <name type="scientific">Mobilisporobacter senegalensis</name>
    <dbReference type="NCBI Taxonomy" id="1329262"/>
    <lineage>
        <taxon>Bacteria</taxon>
        <taxon>Bacillati</taxon>
        <taxon>Bacillota</taxon>
        <taxon>Clostridia</taxon>
        <taxon>Lachnospirales</taxon>
        <taxon>Lachnospiraceae</taxon>
        <taxon>Mobilisporobacter</taxon>
    </lineage>
</organism>
<dbReference type="Pfam" id="PF02518">
    <property type="entry name" value="HATPase_c"/>
    <property type="match status" value="1"/>
</dbReference>
<evidence type="ECO:0000313" key="8">
    <source>
        <dbReference type="EMBL" id="ROR31448.1"/>
    </source>
</evidence>
<dbReference type="OrthoDB" id="9809348at2"/>
<dbReference type="Proteomes" id="UP000273083">
    <property type="component" value="Unassembled WGS sequence"/>
</dbReference>
<keyword evidence="6" id="KW-0472">Membrane</keyword>
<evidence type="ECO:0000256" key="4">
    <source>
        <dbReference type="ARBA" id="ARBA00022777"/>
    </source>
</evidence>
<dbReference type="SUPFAM" id="SSF158472">
    <property type="entry name" value="HAMP domain-like"/>
    <property type="match status" value="1"/>
</dbReference>
<sequence length="608" mass="70216">MLKLIGSLKIRTKIIILCSAILLANSSTVGYLYYNYAFKDTLENTYSSSEDIIYQANNYLNDRIGAIVRRVYAMCNNQTFTLAMSTYLNDPECERYSKLLGNIADSITELYQGDRYIHSVYVYTRYGEFDNFSRIKRRDFNFTDSEFYLGFENDPLKTISWFPAMKDKIFTGNDTVIPVVFRFLVVGSRENVYIVVNLQQSEFVKYFKNSYASVDKLFITDKDGNNIVNCGNEEKQIIKNFNEEKLGSKNAICESVLYDKTEYLGTFTKIKTNGWNLYSIKSKTELLSNLEALRIFIIIITLISIGVSIFIIALFTYSITAPMNLLDKIMRKAIQQDFKVKFQYPYDNEVGNLANSFNYMIGEIDDLITELNINIEALKEEKENVKTVQKLKRKAELKALQAQINPHFLYNTLNAITWQAADQGASEISILANSLGKFFRLSLSKGNEVITLKDEIEHVRSYLEIQSIRYKSKLNYHIDISHDLLNVPTIKLLLQPLVENAIYHGIKLKEKPGFIHIHFSRHFNDNGITVIKMCVEDDGYGIEEEKLRTINHCLSEGKMNQNEGYGIFNVNERIKLYYGDDYGLMLESKYKEWTRATIIIPTHIMEGD</sequence>
<reference evidence="8 9" key="1">
    <citation type="submission" date="2018-11" db="EMBL/GenBank/DDBJ databases">
        <title>Genomic Encyclopedia of Type Strains, Phase IV (KMG-IV): sequencing the most valuable type-strain genomes for metagenomic binning, comparative biology and taxonomic classification.</title>
        <authorList>
            <person name="Goeker M."/>
        </authorList>
    </citation>
    <scope>NUCLEOTIDE SEQUENCE [LARGE SCALE GENOMIC DNA]</scope>
    <source>
        <strain evidence="8 9">DSM 26537</strain>
    </source>
</reference>
<dbReference type="SMART" id="SM00387">
    <property type="entry name" value="HATPase_c"/>
    <property type="match status" value="1"/>
</dbReference>
<dbReference type="RefSeq" id="WP_123607552.1">
    <property type="nucleotide sequence ID" value="NZ_RJVG01000001.1"/>
</dbReference>
<evidence type="ECO:0000256" key="1">
    <source>
        <dbReference type="ARBA" id="ARBA00004370"/>
    </source>
</evidence>
<keyword evidence="3" id="KW-0808">Transferase</keyword>
<feature type="transmembrane region" description="Helical" evidence="6">
    <location>
        <begin position="295"/>
        <end position="320"/>
    </location>
</feature>
<dbReference type="InterPro" id="IPR036890">
    <property type="entry name" value="HATPase_C_sf"/>
</dbReference>
<dbReference type="AlphaFoldDB" id="A0A3N1XYT1"/>
<dbReference type="InterPro" id="IPR003594">
    <property type="entry name" value="HATPase_dom"/>
</dbReference>
<keyword evidence="2" id="KW-0597">Phosphoprotein</keyword>
<gene>
    <name evidence="8" type="ORF">EDD66_10164</name>
</gene>
<evidence type="ECO:0000259" key="7">
    <source>
        <dbReference type="PROSITE" id="PS50885"/>
    </source>
</evidence>
<keyword evidence="9" id="KW-1185">Reference proteome</keyword>
<evidence type="ECO:0000256" key="5">
    <source>
        <dbReference type="SAM" id="Coils"/>
    </source>
</evidence>
<name>A0A3N1XYT1_9FIRM</name>
<feature type="coiled-coil region" evidence="5">
    <location>
        <begin position="361"/>
        <end position="398"/>
    </location>
</feature>
<comment type="subcellular location">
    <subcellularLocation>
        <location evidence="1">Membrane</location>
    </subcellularLocation>
</comment>
<evidence type="ECO:0000256" key="2">
    <source>
        <dbReference type="ARBA" id="ARBA00022553"/>
    </source>
</evidence>
<dbReference type="Pfam" id="PF06580">
    <property type="entry name" value="His_kinase"/>
    <property type="match status" value="1"/>
</dbReference>
<dbReference type="InterPro" id="IPR050640">
    <property type="entry name" value="Bact_2-comp_sensor_kinase"/>
</dbReference>
<comment type="caution">
    <text evidence="8">The sequence shown here is derived from an EMBL/GenBank/DDBJ whole genome shotgun (WGS) entry which is preliminary data.</text>
</comment>
<keyword evidence="6" id="KW-1133">Transmembrane helix</keyword>
<dbReference type="PANTHER" id="PTHR34220">
    <property type="entry name" value="SENSOR HISTIDINE KINASE YPDA"/>
    <property type="match status" value="1"/>
</dbReference>
<proteinExistence type="predicted"/>
<protein>
    <submittedName>
        <fullName evidence="8">Two-component system sensor histidine kinase YesM</fullName>
    </submittedName>
</protein>
<dbReference type="GO" id="GO:0016020">
    <property type="term" value="C:membrane"/>
    <property type="evidence" value="ECO:0007669"/>
    <property type="project" value="UniProtKB-SubCell"/>
</dbReference>
<keyword evidence="4 8" id="KW-0418">Kinase</keyword>
<evidence type="ECO:0000313" key="9">
    <source>
        <dbReference type="Proteomes" id="UP000273083"/>
    </source>
</evidence>
<dbReference type="GO" id="GO:0000155">
    <property type="term" value="F:phosphorelay sensor kinase activity"/>
    <property type="evidence" value="ECO:0007669"/>
    <property type="project" value="InterPro"/>
</dbReference>
<feature type="transmembrane region" description="Helical" evidence="6">
    <location>
        <begin position="12"/>
        <end position="34"/>
    </location>
</feature>
<dbReference type="SUPFAM" id="SSF55874">
    <property type="entry name" value="ATPase domain of HSP90 chaperone/DNA topoisomerase II/histidine kinase"/>
    <property type="match status" value="1"/>
</dbReference>
<keyword evidence="5" id="KW-0175">Coiled coil</keyword>
<evidence type="ECO:0000256" key="6">
    <source>
        <dbReference type="SAM" id="Phobius"/>
    </source>
</evidence>
<dbReference type="Gene3D" id="6.10.340.10">
    <property type="match status" value="1"/>
</dbReference>